<dbReference type="GO" id="GO:0019867">
    <property type="term" value="C:outer membrane"/>
    <property type="evidence" value="ECO:0007669"/>
    <property type="project" value="InterPro"/>
</dbReference>
<dbReference type="Pfam" id="PF01103">
    <property type="entry name" value="Omp85"/>
    <property type="match status" value="1"/>
</dbReference>
<reference evidence="6" key="1">
    <citation type="submission" date="2014-04" db="EMBL/GenBank/DDBJ databases">
        <title>Whole-Genome optical mapping and complete genome sequence of Sphingobacterium deserti sp. nov., a new spaces isolated from desert in the west of China.</title>
        <authorList>
            <person name="Teng C."/>
            <person name="Zhou Z."/>
            <person name="Li X."/>
            <person name="Chen M."/>
            <person name="Lin M."/>
            <person name="Wang L."/>
            <person name="Su S."/>
            <person name="Zhang C."/>
            <person name="Zhang W."/>
        </authorList>
    </citation>
    <scope>NUCLEOTIDE SEQUENCE [LARGE SCALE GENOMIC DNA]</scope>
    <source>
        <strain evidence="6">ACCC05744</strain>
    </source>
</reference>
<comment type="subcellular location">
    <subcellularLocation>
        <location evidence="1">Membrane</location>
    </subcellularLocation>
</comment>
<sequence>MSRQRLFFLLFSQSILALSSTQAQGLKNGWVGRYVNSIINDTTSAEKSTLTVYPTFASAPETGVELGASILKLFYAKGDTLNRLSEMQAFTFFTFKGQYGVVLDNAIYGDQDKWFFLGETKIQKFPLSYYGIGPNTAGDHPAVVDAFQVLFKQRVLRKLKKNLFIGPELDYQLLSGVNFEQPEEGSPYEIPVGGEGTQNLGLGLGLVYDNRHNVLNVREGLFAELAYLKTFSGFISDYSFGTVNMEVRSFHKIAKNNVLAWQVKGQFLHGDVPFNQLTMLGGDRLMRGYYLGRYRDRNLIAAQAEYRMLPFSFSKRLGASIFASAGAVSPTLGGFQARNIRVAGGVGLRYLLFPKKDIYIRFDVGFTREGANFYIFNGEAF</sequence>
<reference evidence="5 6" key="2">
    <citation type="journal article" date="2015" name="PLoS ONE">
        <title>Whole-Genome Optical Mapping and Finished Genome Sequence of Sphingobacterium deserti sp. nov., a New Species Isolated from the Western Desert of China.</title>
        <authorList>
            <person name="Teng C."/>
            <person name="Zhou Z."/>
            <person name="Molnar I."/>
            <person name="Li X."/>
            <person name="Tang R."/>
            <person name="Chen M."/>
            <person name="Wang L."/>
            <person name="Su S."/>
            <person name="Zhang W."/>
            <person name="Lin M."/>
        </authorList>
    </citation>
    <scope>NUCLEOTIDE SEQUENCE [LARGE SCALE GENOMIC DNA]</scope>
    <source>
        <strain evidence="6">ACCC05744</strain>
    </source>
</reference>
<keyword evidence="6" id="KW-1185">Reference proteome</keyword>
<keyword evidence="3" id="KW-0732">Signal</keyword>
<name>A0A0B8T339_9SPHI</name>
<dbReference type="eggNOG" id="COG4775">
    <property type="taxonomic scope" value="Bacteria"/>
</dbReference>
<dbReference type="InterPro" id="IPR000184">
    <property type="entry name" value="Bac_surfAg_D15"/>
</dbReference>
<proteinExistence type="predicted"/>
<feature type="domain" description="Bacterial surface antigen (D15)" evidence="4">
    <location>
        <begin position="197"/>
        <end position="351"/>
    </location>
</feature>
<dbReference type="Gene3D" id="2.40.160.50">
    <property type="entry name" value="membrane protein fhac: a member of the omp85/tpsb transporter family"/>
    <property type="match status" value="1"/>
</dbReference>
<dbReference type="Proteomes" id="UP000031802">
    <property type="component" value="Unassembled WGS sequence"/>
</dbReference>
<evidence type="ECO:0000256" key="2">
    <source>
        <dbReference type="ARBA" id="ARBA00023136"/>
    </source>
</evidence>
<evidence type="ECO:0000256" key="1">
    <source>
        <dbReference type="ARBA" id="ARBA00004370"/>
    </source>
</evidence>
<protein>
    <submittedName>
        <fullName evidence="5">Outer membrane protein</fullName>
    </submittedName>
</protein>
<evidence type="ECO:0000256" key="3">
    <source>
        <dbReference type="SAM" id="SignalP"/>
    </source>
</evidence>
<evidence type="ECO:0000313" key="6">
    <source>
        <dbReference type="Proteomes" id="UP000031802"/>
    </source>
</evidence>
<organism evidence="5 6">
    <name type="scientific">Sphingobacterium deserti</name>
    <dbReference type="NCBI Taxonomy" id="1229276"/>
    <lineage>
        <taxon>Bacteria</taxon>
        <taxon>Pseudomonadati</taxon>
        <taxon>Bacteroidota</taxon>
        <taxon>Sphingobacteriia</taxon>
        <taxon>Sphingobacteriales</taxon>
        <taxon>Sphingobacteriaceae</taxon>
        <taxon>Sphingobacterium</taxon>
    </lineage>
</organism>
<keyword evidence="2" id="KW-0472">Membrane</keyword>
<dbReference type="PATRIC" id="fig|1229276.3.peg.310"/>
<accession>A0A0B8T339</accession>
<dbReference type="AlphaFoldDB" id="A0A0B8T339"/>
<evidence type="ECO:0000259" key="4">
    <source>
        <dbReference type="Pfam" id="PF01103"/>
    </source>
</evidence>
<evidence type="ECO:0000313" key="5">
    <source>
        <dbReference type="EMBL" id="KGE15867.1"/>
    </source>
</evidence>
<dbReference type="OrthoDB" id="9771071at2"/>
<dbReference type="RefSeq" id="WP_037494611.1">
    <property type="nucleotide sequence ID" value="NZ_JJMU01000004.1"/>
</dbReference>
<feature type="signal peptide" evidence="3">
    <location>
        <begin position="1"/>
        <end position="23"/>
    </location>
</feature>
<gene>
    <name evidence="5" type="ORF">DI53_0301</name>
</gene>
<dbReference type="STRING" id="1229276.DI53_0301"/>
<dbReference type="EMBL" id="JJMU01000004">
    <property type="protein sequence ID" value="KGE15867.1"/>
    <property type="molecule type" value="Genomic_DNA"/>
</dbReference>
<comment type="caution">
    <text evidence="5">The sequence shown here is derived from an EMBL/GenBank/DDBJ whole genome shotgun (WGS) entry which is preliminary data.</text>
</comment>
<feature type="chain" id="PRO_5002138606" evidence="3">
    <location>
        <begin position="24"/>
        <end position="381"/>
    </location>
</feature>